<dbReference type="OrthoDB" id="2326415at2759"/>
<dbReference type="AlphaFoldDB" id="A0A9N9JEG5"/>
<dbReference type="Proteomes" id="UP000789508">
    <property type="component" value="Unassembled WGS sequence"/>
</dbReference>
<comment type="caution">
    <text evidence="1">The sequence shown here is derived from an EMBL/GenBank/DDBJ whole genome shotgun (WGS) entry which is preliminary data.</text>
</comment>
<organism evidence="1 2">
    <name type="scientific">Ambispora leptoticha</name>
    <dbReference type="NCBI Taxonomy" id="144679"/>
    <lineage>
        <taxon>Eukaryota</taxon>
        <taxon>Fungi</taxon>
        <taxon>Fungi incertae sedis</taxon>
        <taxon>Mucoromycota</taxon>
        <taxon>Glomeromycotina</taxon>
        <taxon>Glomeromycetes</taxon>
        <taxon>Archaeosporales</taxon>
        <taxon>Ambisporaceae</taxon>
        <taxon>Ambispora</taxon>
    </lineage>
</organism>
<protein>
    <submittedName>
        <fullName evidence="1">2495_t:CDS:1</fullName>
    </submittedName>
</protein>
<name>A0A9N9JEG5_9GLOM</name>
<gene>
    <name evidence="1" type="ORF">ALEPTO_LOCUS14494</name>
</gene>
<feature type="non-terminal residue" evidence="1">
    <location>
        <position position="149"/>
    </location>
</feature>
<accession>A0A9N9JEG5</accession>
<dbReference type="EMBL" id="CAJVPS010056768">
    <property type="protein sequence ID" value="CAG8777728.1"/>
    <property type="molecule type" value="Genomic_DNA"/>
</dbReference>
<evidence type="ECO:0000313" key="2">
    <source>
        <dbReference type="Proteomes" id="UP000789508"/>
    </source>
</evidence>
<reference evidence="1" key="1">
    <citation type="submission" date="2021-06" db="EMBL/GenBank/DDBJ databases">
        <authorList>
            <person name="Kallberg Y."/>
            <person name="Tangrot J."/>
            <person name="Rosling A."/>
        </authorList>
    </citation>
    <scope>NUCLEOTIDE SEQUENCE</scope>
    <source>
        <strain evidence="1">FL130A</strain>
    </source>
</reference>
<sequence>QKLSTRHDYTDFYFLRRRNILSADLLAKNVQLAKIINVYVGLFSKETWQFLLKNGISRPRTTRPPTTLRESQPNLVFNNLKELRITGIKNEKMLQEFLENFTEVCHSIRGITLNKDSMDDFNKKTIEILDENKSKNATISQKELEWLEL</sequence>
<feature type="non-terminal residue" evidence="1">
    <location>
        <position position="1"/>
    </location>
</feature>
<proteinExistence type="predicted"/>
<keyword evidence="2" id="KW-1185">Reference proteome</keyword>
<evidence type="ECO:0000313" key="1">
    <source>
        <dbReference type="EMBL" id="CAG8777728.1"/>
    </source>
</evidence>